<gene>
    <name evidence="2" type="ORF">AABB28_07515</name>
</gene>
<evidence type="ECO:0000313" key="2">
    <source>
        <dbReference type="EMBL" id="WZU65100.1"/>
    </source>
</evidence>
<feature type="region of interest" description="Disordered" evidence="1">
    <location>
        <begin position="21"/>
        <end position="68"/>
    </location>
</feature>
<dbReference type="KEGG" id="yag:AABB28_07515"/>
<reference evidence="2 3" key="1">
    <citation type="submission" date="2024-04" db="EMBL/GenBank/DDBJ databases">
        <title>Phylogenomic analyses of a clade within the roseobacter group suggest taxonomic reassignments of species of the genera Aestuariivita, Citreicella, Loktanella, Nautella, Pelagibaca, Ruegeria, Thalassobius, Thiobacimonas and Tropicibacter, and the proposal o.</title>
        <authorList>
            <person name="Jeon C.O."/>
        </authorList>
    </citation>
    <scope>NUCLEOTIDE SEQUENCE [LARGE SCALE GENOMIC DNA]</scope>
    <source>
        <strain evidence="2 3">G8-12</strain>
    </source>
</reference>
<evidence type="ECO:0000256" key="1">
    <source>
        <dbReference type="SAM" id="MobiDB-lite"/>
    </source>
</evidence>
<sequence>MAVKPDPVFTKLTKVLSALKETASEDKSAEAAARELKEDFKRENGGAPLTDGQRQAVRRTKIRAERETKRKKHVRRCVACGAQLPVSARADTKTCSDACRQKVSRNR</sequence>
<protein>
    <submittedName>
        <fullName evidence="2">Uncharacterized protein</fullName>
    </submittedName>
</protein>
<evidence type="ECO:0000313" key="3">
    <source>
        <dbReference type="Proteomes" id="UP001451782"/>
    </source>
</evidence>
<dbReference type="Proteomes" id="UP001451782">
    <property type="component" value="Chromosome"/>
</dbReference>
<dbReference type="AlphaFoldDB" id="A0AAN0NID4"/>
<keyword evidence="3" id="KW-1185">Reference proteome</keyword>
<dbReference type="RefSeq" id="WP_342071450.1">
    <property type="nucleotide sequence ID" value="NZ_CP151762.1"/>
</dbReference>
<name>A0AAN0NID4_9RHOB</name>
<proteinExistence type="predicted"/>
<accession>A0AAN0NID4</accession>
<dbReference type="EMBL" id="CP151762">
    <property type="protein sequence ID" value="WZU65100.1"/>
    <property type="molecule type" value="Genomic_DNA"/>
</dbReference>
<feature type="compositionally biased region" description="Basic and acidic residues" evidence="1">
    <location>
        <begin position="22"/>
        <end position="44"/>
    </location>
</feature>
<organism evidence="2 3">
    <name type="scientific">Yoonia algicola</name>
    <dbReference type="NCBI Taxonomy" id="3137368"/>
    <lineage>
        <taxon>Bacteria</taxon>
        <taxon>Pseudomonadati</taxon>
        <taxon>Pseudomonadota</taxon>
        <taxon>Alphaproteobacteria</taxon>
        <taxon>Rhodobacterales</taxon>
        <taxon>Paracoccaceae</taxon>
        <taxon>Yoonia</taxon>
    </lineage>
</organism>